<feature type="domain" description="Nudix hydrolase" evidence="6">
    <location>
        <begin position="1"/>
        <end position="133"/>
    </location>
</feature>
<organism evidence="7 8">
    <name type="scientific">Paenibacillus cisolokensis</name>
    <dbReference type="NCBI Taxonomy" id="1658519"/>
    <lineage>
        <taxon>Bacteria</taxon>
        <taxon>Bacillati</taxon>
        <taxon>Bacillota</taxon>
        <taxon>Bacilli</taxon>
        <taxon>Bacillales</taxon>
        <taxon>Paenibacillaceae</taxon>
        <taxon>Paenibacillus</taxon>
    </lineage>
</organism>
<proteinExistence type="inferred from homology"/>
<evidence type="ECO:0000256" key="2">
    <source>
        <dbReference type="ARBA" id="ARBA00005582"/>
    </source>
</evidence>
<evidence type="ECO:0000313" key="7">
    <source>
        <dbReference type="EMBL" id="GIQ65097.1"/>
    </source>
</evidence>
<comment type="caution">
    <text evidence="7">The sequence shown here is derived from an EMBL/GenBank/DDBJ whole genome shotgun (WGS) entry which is preliminary data.</text>
</comment>
<dbReference type="Gene3D" id="3.90.79.10">
    <property type="entry name" value="Nucleoside Triphosphate Pyrophosphohydrolase"/>
    <property type="match status" value="1"/>
</dbReference>
<dbReference type="Pfam" id="PF00293">
    <property type="entry name" value="NUDIX"/>
    <property type="match status" value="1"/>
</dbReference>
<keyword evidence="3" id="KW-0479">Metal-binding</keyword>
<reference evidence="7 8" key="1">
    <citation type="submission" date="2021-04" db="EMBL/GenBank/DDBJ databases">
        <title>Draft genome sequence of Paenibacillus cisolokensis, LC2-13A.</title>
        <authorList>
            <person name="Uke A."/>
            <person name="Chhe C."/>
            <person name="Baramee S."/>
            <person name="Kosugi A."/>
        </authorList>
    </citation>
    <scope>NUCLEOTIDE SEQUENCE [LARGE SCALE GENOMIC DNA]</scope>
    <source>
        <strain evidence="7 8">LC2-13A</strain>
    </source>
</reference>
<sequence length="181" mass="21043">MLKFTICFIKQGDHILLLNREKPSWMGAWNGVGGKLEPNETPRESILREVKEETGIVLDSIDFKGVVTWFVGGTWTGGMYAYIVELPSDYRYETPRKTDEGILDWKDMQWILHPENRGIVTNIPKFIGKLIHDPGCFEHRCFYQDGQLVQYECMQIDEDIENVTDKFKLEHFLQVHASFPS</sequence>
<dbReference type="InterPro" id="IPR000086">
    <property type="entry name" value="NUDIX_hydrolase_dom"/>
</dbReference>
<keyword evidence="5" id="KW-0460">Magnesium</keyword>
<dbReference type="PROSITE" id="PS51462">
    <property type="entry name" value="NUDIX"/>
    <property type="match status" value="1"/>
</dbReference>
<evidence type="ECO:0000259" key="6">
    <source>
        <dbReference type="PROSITE" id="PS51462"/>
    </source>
</evidence>
<evidence type="ECO:0000256" key="3">
    <source>
        <dbReference type="ARBA" id="ARBA00022723"/>
    </source>
</evidence>
<gene>
    <name evidence="7" type="ORF">PACILC2_36650</name>
</gene>
<dbReference type="PANTHER" id="PTHR43758:SF2">
    <property type="entry name" value="OXIDIZED PURINE NUCLEOSIDE TRIPHOSPHATE HYDROLASE"/>
    <property type="match status" value="1"/>
</dbReference>
<dbReference type="InterPro" id="IPR015797">
    <property type="entry name" value="NUDIX_hydrolase-like_dom_sf"/>
</dbReference>
<dbReference type="SUPFAM" id="SSF55811">
    <property type="entry name" value="Nudix"/>
    <property type="match status" value="1"/>
</dbReference>
<dbReference type="RefSeq" id="WP_213529604.1">
    <property type="nucleotide sequence ID" value="NZ_BOVJ01000119.1"/>
</dbReference>
<dbReference type="PANTHER" id="PTHR43758">
    <property type="entry name" value="7,8-DIHYDRO-8-OXOGUANINE TRIPHOSPHATASE"/>
    <property type="match status" value="1"/>
</dbReference>
<protein>
    <submittedName>
        <fullName evidence="7">7,8-dihydro-8-oxoguanine triphosphatase</fullName>
    </submittedName>
</protein>
<dbReference type="CDD" id="cd18886">
    <property type="entry name" value="NUDIX_MutT_Nudt1"/>
    <property type="match status" value="1"/>
</dbReference>
<evidence type="ECO:0000256" key="4">
    <source>
        <dbReference type="ARBA" id="ARBA00022801"/>
    </source>
</evidence>
<evidence type="ECO:0000256" key="5">
    <source>
        <dbReference type="ARBA" id="ARBA00022842"/>
    </source>
</evidence>
<evidence type="ECO:0000313" key="8">
    <source>
        <dbReference type="Proteomes" id="UP000680304"/>
    </source>
</evidence>
<comment type="similarity">
    <text evidence="2">Belongs to the Nudix hydrolase family.</text>
</comment>
<dbReference type="EMBL" id="BOVJ01000119">
    <property type="protein sequence ID" value="GIQ65097.1"/>
    <property type="molecule type" value="Genomic_DNA"/>
</dbReference>
<keyword evidence="8" id="KW-1185">Reference proteome</keyword>
<name>A0ABQ4NAA0_9BACL</name>
<accession>A0ABQ4NAA0</accession>
<comment type="cofactor">
    <cofactor evidence="1">
        <name>Mg(2+)</name>
        <dbReference type="ChEBI" id="CHEBI:18420"/>
    </cofactor>
</comment>
<keyword evidence="4" id="KW-0378">Hydrolase</keyword>
<dbReference type="Proteomes" id="UP000680304">
    <property type="component" value="Unassembled WGS sequence"/>
</dbReference>
<evidence type="ECO:0000256" key="1">
    <source>
        <dbReference type="ARBA" id="ARBA00001946"/>
    </source>
</evidence>